<evidence type="ECO:0000256" key="2">
    <source>
        <dbReference type="ARBA" id="ARBA00022771"/>
    </source>
</evidence>
<keyword evidence="2" id="KW-0863">Zinc-finger</keyword>
<keyword evidence="6" id="KW-1185">Reference proteome</keyword>
<dbReference type="Proteomes" id="UP000719412">
    <property type="component" value="Unassembled WGS sequence"/>
</dbReference>
<organism evidence="5 6">
    <name type="scientific">Tenebrio molitor</name>
    <name type="common">Yellow mealworm beetle</name>
    <dbReference type="NCBI Taxonomy" id="7067"/>
    <lineage>
        <taxon>Eukaryota</taxon>
        <taxon>Metazoa</taxon>
        <taxon>Ecdysozoa</taxon>
        <taxon>Arthropoda</taxon>
        <taxon>Hexapoda</taxon>
        <taxon>Insecta</taxon>
        <taxon>Pterygota</taxon>
        <taxon>Neoptera</taxon>
        <taxon>Endopterygota</taxon>
        <taxon>Coleoptera</taxon>
        <taxon>Polyphaga</taxon>
        <taxon>Cucujiformia</taxon>
        <taxon>Tenebrionidae</taxon>
        <taxon>Tenebrio</taxon>
    </lineage>
</organism>
<reference evidence="5" key="2">
    <citation type="submission" date="2021-08" db="EMBL/GenBank/DDBJ databases">
        <authorList>
            <person name="Eriksson T."/>
        </authorList>
    </citation>
    <scope>NUCLEOTIDE SEQUENCE</scope>
    <source>
        <strain evidence="5">Stoneville</strain>
        <tissue evidence="5">Whole head</tissue>
    </source>
</reference>
<reference evidence="5" key="1">
    <citation type="journal article" date="2020" name="J Insects Food Feed">
        <title>The yellow mealworm (Tenebrio molitor) genome: a resource for the emerging insects as food and feed industry.</title>
        <authorList>
            <person name="Eriksson T."/>
            <person name="Andere A."/>
            <person name="Kelstrup H."/>
            <person name="Emery V."/>
            <person name="Picard C."/>
        </authorList>
    </citation>
    <scope>NUCLEOTIDE SEQUENCE</scope>
    <source>
        <strain evidence="5">Stoneville</strain>
        <tissue evidence="5">Whole head</tissue>
    </source>
</reference>
<evidence type="ECO:0000256" key="1">
    <source>
        <dbReference type="ARBA" id="ARBA00022723"/>
    </source>
</evidence>
<gene>
    <name evidence="5" type="ORF">GEV33_003289</name>
</gene>
<dbReference type="GO" id="GO:0008270">
    <property type="term" value="F:zinc ion binding"/>
    <property type="evidence" value="ECO:0007669"/>
    <property type="project" value="UniProtKB-KW"/>
</dbReference>
<protein>
    <recommendedName>
        <fullName evidence="4">FLYWCH-type domain-containing protein</fullName>
    </recommendedName>
</protein>
<evidence type="ECO:0000313" key="5">
    <source>
        <dbReference type="EMBL" id="KAH0819503.1"/>
    </source>
</evidence>
<feature type="domain" description="FLYWCH-type" evidence="4">
    <location>
        <begin position="110"/>
        <end position="159"/>
    </location>
</feature>
<evidence type="ECO:0000313" key="6">
    <source>
        <dbReference type="Proteomes" id="UP000719412"/>
    </source>
</evidence>
<evidence type="ECO:0000259" key="4">
    <source>
        <dbReference type="Pfam" id="PF04500"/>
    </source>
</evidence>
<dbReference type="AlphaFoldDB" id="A0A8J6LHU1"/>
<keyword evidence="1" id="KW-0479">Metal-binding</keyword>
<name>A0A8J6LHU1_TENMO</name>
<dbReference type="InterPro" id="IPR007588">
    <property type="entry name" value="Znf_FLYWCH"/>
</dbReference>
<dbReference type="EMBL" id="JABDTM020014390">
    <property type="protein sequence ID" value="KAH0819503.1"/>
    <property type="molecule type" value="Genomic_DNA"/>
</dbReference>
<comment type="caution">
    <text evidence="5">The sequence shown here is derived from an EMBL/GenBank/DDBJ whole genome shotgun (WGS) entry which is preliminary data.</text>
</comment>
<dbReference type="Pfam" id="PF04500">
    <property type="entry name" value="FLYWCH"/>
    <property type="match status" value="1"/>
</dbReference>
<keyword evidence="3" id="KW-0862">Zinc</keyword>
<proteinExistence type="predicted"/>
<evidence type="ECO:0000256" key="3">
    <source>
        <dbReference type="ARBA" id="ARBA00022833"/>
    </source>
</evidence>
<sequence length="229" mass="26387">MLKATLKVSRNIDISKYSKLIAFLKSKSRTYKPKKAKILESEHIKQFLKEAPDEKYLMVKSSIDVGIGAWPLDPIGILPLNPTGVLSLDPTEHHPWIPLSLDPPPSHPPNNLITRGYSYVRDRIGDKHIYWKREEYKNKCKGRVIYKGNAFIKKGDHNHPGRPIKLQVRKALSKVKNLASTSAKTSQAIIESYGMHRRDFQNKYYYGHHRVEEEKEGQDEAGQKAYEKR</sequence>
<dbReference type="Gene3D" id="2.20.25.240">
    <property type="match status" value="1"/>
</dbReference>
<accession>A0A8J6LHU1</accession>